<evidence type="ECO:0000259" key="10">
    <source>
        <dbReference type="PROSITE" id="PS50850"/>
    </source>
</evidence>
<keyword evidence="5 9" id="KW-0812">Transmembrane</keyword>
<evidence type="ECO:0000256" key="4">
    <source>
        <dbReference type="ARBA" id="ARBA00022475"/>
    </source>
</evidence>
<feature type="transmembrane region" description="Helical" evidence="9">
    <location>
        <begin position="309"/>
        <end position="332"/>
    </location>
</feature>
<feature type="transmembrane region" description="Helical" evidence="9">
    <location>
        <begin position="46"/>
        <end position="66"/>
    </location>
</feature>
<dbReference type="CDD" id="cd17320">
    <property type="entry name" value="MFS_MdfA_MDR_like"/>
    <property type="match status" value="1"/>
</dbReference>
<feature type="transmembrane region" description="Helical" evidence="9">
    <location>
        <begin position="12"/>
        <end position="34"/>
    </location>
</feature>
<feature type="transmembrane region" description="Helical" evidence="9">
    <location>
        <begin position="344"/>
        <end position="365"/>
    </location>
</feature>
<dbReference type="InterPro" id="IPR004812">
    <property type="entry name" value="Efflux_drug-R_Bcr/CmlA"/>
</dbReference>
<dbReference type="PROSITE" id="PS50850">
    <property type="entry name" value="MFS"/>
    <property type="match status" value="1"/>
</dbReference>
<evidence type="ECO:0000256" key="2">
    <source>
        <dbReference type="ARBA" id="ARBA00006236"/>
    </source>
</evidence>
<feature type="transmembrane region" description="Helical" evidence="9">
    <location>
        <begin position="285"/>
        <end position="303"/>
    </location>
</feature>
<feature type="transmembrane region" description="Helical" evidence="9">
    <location>
        <begin position="167"/>
        <end position="186"/>
    </location>
</feature>
<dbReference type="NCBIfam" id="TIGR00710">
    <property type="entry name" value="efflux_Bcr_CflA"/>
    <property type="match status" value="1"/>
</dbReference>
<gene>
    <name evidence="11" type="ORF">NF556_11030</name>
</gene>
<protein>
    <submittedName>
        <fullName evidence="11">Multidrug effflux MFS transporter</fullName>
    </submittedName>
</protein>
<dbReference type="InterPro" id="IPR011701">
    <property type="entry name" value="MFS"/>
</dbReference>
<evidence type="ECO:0000256" key="6">
    <source>
        <dbReference type="ARBA" id="ARBA00022989"/>
    </source>
</evidence>
<evidence type="ECO:0000256" key="5">
    <source>
        <dbReference type="ARBA" id="ARBA00022692"/>
    </source>
</evidence>
<evidence type="ECO:0000256" key="3">
    <source>
        <dbReference type="ARBA" id="ARBA00022448"/>
    </source>
</evidence>
<dbReference type="PRINTS" id="PR00173">
    <property type="entry name" value="EDTRNSPORT"/>
</dbReference>
<proteinExistence type="inferred from homology"/>
<keyword evidence="3" id="KW-0813">Transport</keyword>
<dbReference type="PROSITE" id="PS00216">
    <property type="entry name" value="SUGAR_TRANSPORT_1"/>
    <property type="match status" value="1"/>
</dbReference>
<keyword evidence="12" id="KW-1185">Reference proteome</keyword>
<sequence length="436" mass="45535">MPLTHEPSRLTRLLMFGALVAIGPLTIDIYLAAFPTIVTDLQTTDAAVQLTLTATLIGLAIGQLLIGAVADVIGRRRPLLFALSAYVLVSVVIALSSSLEALLVLRFVQGLTAASGMVLANAMVRDLYDGAQMATFISRLFLIVGVAPILAPTLGAQFLHFGTWRTIFWGLAVFGLILVSVALFLAPETLPRERRRRGGVLPALQSYGVLLSNRRFVGLMLTAGAAMGALFAYISSATFIFQDLYGMSTQEYALVFAAGAGSLTIASQANGFLVQRVHPVRILRVVLPTAVLISGLLLVAALLDLGVVAIIAGVVLVLGATGFVMPNAPVIALHDHAERAGSAAALLGAGNFIFGALIAPITGAFDTNSAVPMAAVMVGCGTLAVLVFWTLARPSDILASMPWEGSDRPGDRPAQGDVGASPTRQETEVVTVTPPA</sequence>
<organism evidence="11 12">
    <name type="scientific">Ornithinimicrobium faecis</name>
    <dbReference type="NCBI Taxonomy" id="2934158"/>
    <lineage>
        <taxon>Bacteria</taxon>
        <taxon>Bacillati</taxon>
        <taxon>Actinomycetota</taxon>
        <taxon>Actinomycetes</taxon>
        <taxon>Micrococcales</taxon>
        <taxon>Ornithinimicrobiaceae</taxon>
        <taxon>Ornithinimicrobium</taxon>
    </lineage>
</organism>
<feature type="transmembrane region" description="Helical" evidence="9">
    <location>
        <begin position="78"/>
        <end position="97"/>
    </location>
</feature>
<feature type="transmembrane region" description="Helical" evidence="9">
    <location>
        <begin position="136"/>
        <end position="155"/>
    </location>
</feature>
<keyword evidence="6 9" id="KW-1133">Transmembrane helix</keyword>
<reference evidence="11" key="1">
    <citation type="submission" date="2022-06" db="EMBL/GenBank/DDBJ databases">
        <title>Ornithinimicrobium HY1793.</title>
        <authorList>
            <person name="Huang Y."/>
        </authorList>
    </citation>
    <scope>NUCLEOTIDE SEQUENCE</scope>
    <source>
        <strain evidence="11">HY1793</strain>
    </source>
</reference>
<feature type="transmembrane region" description="Helical" evidence="9">
    <location>
        <begin position="103"/>
        <end position="124"/>
    </location>
</feature>
<feature type="transmembrane region" description="Helical" evidence="9">
    <location>
        <begin position="216"/>
        <end position="240"/>
    </location>
</feature>
<keyword evidence="7 9" id="KW-0472">Membrane</keyword>
<dbReference type="InterPro" id="IPR020846">
    <property type="entry name" value="MFS_dom"/>
</dbReference>
<name>A0ABY4YN06_9MICO</name>
<feature type="domain" description="Major facilitator superfamily (MFS) profile" evidence="10">
    <location>
        <begin position="12"/>
        <end position="396"/>
    </location>
</feature>
<evidence type="ECO:0000256" key="1">
    <source>
        <dbReference type="ARBA" id="ARBA00004651"/>
    </source>
</evidence>
<dbReference type="SUPFAM" id="SSF103473">
    <property type="entry name" value="MFS general substrate transporter"/>
    <property type="match status" value="1"/>
</dbReference>
<dbReference type="InterPro" id="IPR005829">
    <property type="entry name" value="Sugar_transporter_CS"/>
</dbReference>
<evidence type="ECO:0000313" key="11">
    <source>
        <dbReference type="EMBL" id="USQ78193.1"/>
    </source>
</evidence>
<dbReference type="Pfam" id="PF07690">
    <property type="entry name" value="MFS_1"/>
    <property type="match status" value="1"/>
</dbReference>
<dbReference type="InterPro" id="IPR036259">
    <property type="entry name" value="MFS_trans_sf"/>
</dbReference>
<evidence type="ECO:0000256" key="8">
    <source>
        <dbReference type="SAM" id="MobiDB-lite"/>
    </source>
</evidence>
<evidence type="ECO:0000313" key="12">
    <source>
        <dbReference type="Proteomes" id="UP001056455"/>
    </source>
</evidence>
<dbReference type="PANTHER" id="PTHR23502">
    <property type="entry name" value="MAJOR FACILITATOR SUPERFAMILY"/>
    <property type="match status" value="1"/>
</dbReference>
<comment type="subcellular location">
    <subcellularLocation>
        <location evidence="1">Cell membrane</location>
        <topology evidence="1">Multi-pass membrane protein</topology>
    </subcellularLocation>
</comment>
<comment type="similarity">
    <text evidence="2">Belongs to the major facilitator superfamily. Bcr/CmlA family.</text>
</comment>
<dbReference type="Proteomes" id="UP001056455">
    <property type="component" value="Chromosome"/>
</dbReference>
<evidence type="ECO:0000256" key="7">
    <source>
        <dbReference type="ARBA" id="ARBA00023136"/>
    </source>
</evidence>
<accession>A0ABY4YN06</accession>
<dbReference type="PANTHER" id="PTHR23502:SF132">
    <property type="entry name" value="POLYAMINE TRANSPORTER 2-RELATED"/>
    <property type="match status" value="1"/>
</dbReference>
<dbReference type="RefSeq" id="WP_252590991.1">
    <property type="nucleotide sequence ID" value="NZ_CP099489.1"/>
</dbReference>
<feature type="transmembrane region" description="Helical" evidence="9">
    <location>
        <begin position="252"/>
        <end position="273"/>
    </location>
</feature>
<evidence type="ECO:0000256" key="9">
    <source>
        <dbReference type="SAM" id="Phobius"/>
    </source>
</evidence>
<feature type="region of interest" description="Disordered" evidence="8">
    <location>
        <begin position="402"/>
        <end position="436"/>
    </location>
</feature>
<keyword evidence="4" id="KW-1003">Cell membrane</keyword>
<feature type="transmembrane region" description="Helical" evidence="9">
    <location>
        <begin position="371"/>
        <end position="392"/>
    </location>
</feature>
<dbReference type="EMBL" id="CP099489">
    <property type="protein sequence ID" value="USQ78193.1"/>
    <property type="molecule type" value="Genomic_DNA"/>
</dbReference>
<dbReference type="Gene3D" id="1.20.1720.10">
    <property type="entry name" value="Multidrug resistance protein D"/>
    <property type="match status" value="1"/>
</dbReference>